<name>A0A336KSU3_CULSO</name>
<dbReference type="PANTHER" id="PTHR11630:SF47">
    <property type="entry name" value="DNA HELICASE MCM8"/>
    <property type="match status" value="1"/>
</dbReference>
<dbReference type="InterPro" id="IPR031327">
    <property type="entry name" value="MCM"/>
</dbReference>
<dbReference type="EC" id="3.6.4.12" evidence="3"/>
<reference evidence="15" key="1">
    <citation type="submission" date="2018-04" db="EMBL/GenBank/DDBJ databases">
        <authorList>
            <person name="Go L.Y."/>
            <person name="Mitchell J.A."/>
        </authorList>
    </citation>
    <scope>NUCLEOTIDE SEQUENCE</scope>
    <source>
        <tissue evidence="15">Whole organism</tissue>
    </source>
</reference>
<evidence type="ECO:0000256" key="6">
    <source>
        <dbReference type="ARBA" id="ARBA00022806"/>
    </source>
</evidence>
<dbReference type="EMBL" id="UFQT01000679">
    <property type="protein sequence ID" value="SSX26509.1"/>
    <property type="molecule type" value="Genomic_DNA"/>
</dbReference>
<evidence type="ECO:0000256" key="10">
    <source>
        <dbReference type="ARBA" id="ARBA00041084"/>
    </source>
</evidence>
<dbReference type="GO" id="GO:0005634">
    <property type="term" value="C:nucleus"/>
    <property type="evidence" value="ECO:0007669"/>
    <property type="project" value="UniProtKB-SubCell"/>
</dbReference>
<dbReference type="Pfam" id="PF00493">
    <property type="entry name" value="MCM"/>
    <property type="match status" value="1"/>
</dbReference>
<dbReference type="InterPro" id="IPR041562">
    <property type="entry name" value="MCM_lid"/>
</dbReference>
<keyword evidence="9" id="KW-0539">Nucleus</keyword>
<dbReference type="OMA" id="RACSVQQ"/>
<dbReference type="InterPro" id="IPR058767">
    <property type="entry name" value="MCM8_N"/>
</dbReference>
<organism evidence="15">
    <name type="scientific">Culicoides sonorensis</name>
    <name type="common">Biting midge</name>
    <dbReference type="NCBI Taxonomy" id="179676"/>
    <lineage>
        <taxon>Eukaryota</taxon>
        <taxon>Metazoa</taxon>
        <taxon>Ecdysozoa</taxon>
        <taxon>Arthropoda</taxon>
        <taxon>Hexapoda</taxon>
        <taxon>Insecta</taxon>
        <taxon>Pterygota</taxon>
        <taxon>Neoptera</taxon>
        <taxon>Endopterygota</taxon>
        <taxon>Diptera</taxon>
        <taxon>Nematocera</taxon>
        <taxon>Chironomoidea</taxon>
        <taxon>Ceratopogonidae</taxon>
        <taxon>Ceratopogoninae</taxon>
        <taxon>Culicoides</taxon>
        <taxon>Monoculicoides</taxon>
    </lineage>
</organism>
<evidence type="ECO:0000256" key="3">
    <source>
        <dbReference type="ARBA" id="ARBA00012551"/>
    </source>
</evidence>
<evidence type="ECO:0000256" key="13">
    <source>
        <dbReference type="SAM" id="MobiDB-lite"/>
    </source>
</evidence>
<evidence type="ECO:0000313" key="15">
    <source>
        <dbReference type="EMBL" id="SSX06153.1"/>
    </source>
</evidence>
<dbReference type="GO" id="GO:0005524">
    <property type="term" value="F:ATP binding"/>
    <property type="evidence" value="ECO:0007669"/>
    <property type="project" value="UniProtKB-KW"/>
</dbReference>
<dbReference type="Gene3D" id="2.40.50.140">
    <property type="entry name" value="Nucleic acid-binding proteins"/>
    <property type="match status" value="1"/>
</dbReference>
<evidence type="ECO:0000256" key="8">
    <source>
        <dbReference type="ARBA" id="ARBA00023125"/>
    </source>
</evidence>
<proteinExistence type="inferred from homology"/>
<feature type="region of interest" description="Disordered" evidence="13">
    <location>
        <begin position="1"/>
        <end position="43"/>
    </location>
</feature>
<feature type="compositionally biased region" description="Basic residues" evidence="13">
    <location>
        <begin position="1"/>
        <end position="11"/>
    </location>
</feature>
<comment type="subcellular location">
    <subcellularLocation>
        <location evidence="1">Nucleus</location>
    </subcellularLocation>
</comment>
<dbReference type="SUPFAM" id="SSF52540">
    <property type="entry name" value="P-loop containing nucleoside triphosphate hydrolases"/>
    <property type="match status" value="1"/>
</dbReference>
<keyword evidence="6" id="KW-0347">Helicase</keyword>
<dbReference type="GO" id="GO:0003697">
    <property type="term" value="F:single-stranded DNA binding"/>
    <property type="evidence" value="ECO:0007669"/>
    <property type="project" value="TreeGrafter"/>
</dbReference>
<dbReference type="VEuPathDB" id="VectorBase:CSON013456"/>
<dbReference type="Pfam" id="PF17855">
    <property type="entry name" value="MCM_lid"/>
    <property type="match status" value="1"/>
</dbReference>
<dbReference type="InterPro" id="IPR027417">
    <property type="entry name" value="P-loop_NTPase"/>
</dbReference>
<evidence type="ECO:0000259" key="14">
    <source>
        <dbReference type="PROSITE" id="PS50051"/>
    </source>
</evidence>
<evidence type="ECO:0000256" key="4">
    <source>
        <dbReference type="ARBA" id="ARBA00022705"/>
    </source>
</evidence>
<evidence type="ECO:0000256" key="2">
    <source>
        <dbReference type="ARBA" id="ARBA00008010"/>
    </source>
</evidence>
<dbReference type="AlphaFoldDB" id="A0A336KSU3"/>
<evidence type="ECO:0000256" key="9">
    <source>
        <dbReference type="ARBA" id="ARBA00023242"/>
    </source>
</evidence>
<evidence type="ECO:0000256" key="7">
    <source>
        <dbReference type="ARBA" id="ARBA00022840"/>
    </source>
</evidence>
<sequence length="823" mass="93385">MTGRGRGRGSRGRGTGTKRPASNPMPGPSTEGNSESTETGNVAKKPKKFNFYRRGFWGRRGNFFQRNEKRIVIHLPHSIEYDDDDYDITSTEPIVPIESFGTKEFPYFKFYFPEIEYDENSDLIKQINAFGNFFTRNISKYEPHLPEIAEKRTFTIKYRSLLKDQLFMNDFDDFLSHLKNNPYTILSAAGLAMHQIVMTKIQETRIDLEVYRPRLMGFGPIQTVVDANVPENIDTLITVRGTVMRTNGVKIRDMWQVFRCDSCGHDQLVLQENGKRMLPNSCRPGCKNRSLFDIVLKSPYRVFEPVQEICVKESIYADEARSNMMQTIDLFLKYDLVNELAPGDDVVFTGVLRVTHKPGKRADELKEYVDCVSIANKNNGCTVRRLDFTDKDMQSIQLIKSAPSPFRLLVNSLSTKIHGMEMIKAGLVLSLFSGMPSFTDVTRDYNQRDNVHILLVGDPGMGKSVLLTACCNVAPKAIYTVSSHLSGAGLTASVRRSKGQVTIDGGALVLAHGGVCCIDELDKKEKMHIDLLDAMERQKISIIKLGVKVNLPARTTIIAAGNPVGNIYKKSKTIAENLKINPALLNRFDLIFIIIRDTNAIPGEKLNRSFTSTQRVLSEKASAIFGAAESTLESFLEISPHEDFIPVPAVLFQNYIGYARLNCFPKMTREAADKLIEFFMELFRKQELLEFFEITTRQFQALRRLAIARARIDLSDVVTIKHVQDIIELTRYSLIDIFTTDSGELESRGPQCSGMSKSRQKMVFWEKLKKIETENGQKIFTMEQLKKIKENLQITLEIHDIIDSLNIQGYLLMIKPNVYKLVK</sequence>
<dbReference type="InterPro" id="IPR012340">
    <property type="entry name" value="NA-bd_OB-fold"/>
</dbReference>
<dbReference type="GO" id="GO:0017116">
    <property type="term" value="F:single-stranded DNA helicase activity"/>
    <property type="evidence" value="ECO:0007669"/>
    <property type="project" value="TreeGrafter"/>
</dbReference>
<keyword evidence="6" id="KW-0378">Hydrolase</keyword>
<dbReference type="PROSITE" id="PS50051">
    <property type="entry name" value="MCM_2"/>
    <property type="match status" value="1"/>
</dbReference>
<dbReference type="InterPro" id="IPR001208">
    <property type="entry name" value="MCM_dom"/>
</dbReference>
<reference evidence="16" key="2">
    <citation type="submission" date="2018-07" db="EMBL/GenBank/DDBJ databases">
        <authorList>
            <person name="Quirk P.G."/>
            <person name="Krulwich T.A."/>
        </authorList>
    </citation>
    <scope>NUCLEOTIDE SEQUENCE</scope>
</reference>
<dbReference type="Pfam" id="PF17207">
    <property type="entry name" value="MCM_OB"/>
    <property type="match status" value="1"/>
</dbReference>
<gene>
    <name evidence="15" type="primary">CSON013456</name>
</gene>
<dbReference type="PRINTS" id="PR01657">
    <property type="entry name" value="MCMFAMILY"/>
</dbReference>
<dbReference type="CDD" id="cd22247">
    <property type="entry name" value="MCM8_WHD"/>
    <property type="match status" value="1"/>
</dbReference>
<dbReference type="InterPro" id="IPR003593">
    <property type="entry name" value="AAA+_ATPase"/>
</dbReference>
<evidence type="ECO:0000313" key="16">
    <source>
        <dbReference type="EMBL" id="SSX26509.1"/>
    </source>
</evidence>
<accession>A0A336KSU3</accession>
<dbReference type="EMBL" id="UFQS01000679">
    <property type="protein sequence ID" value="SSX06153.1"/>
    <property type="molecule type" value="Genomic_DNA"/>
</dbReference>
<protein>
    <recommendedName>
        <fullName evidence="10">DNA helicase MCM8</fullName>
        <ecNumber evidence="3">3.6.4.12</ecNumber>
    </recommendedName>
    <alternativeName>
        <fullName evidence="11">Minichromosome maintenance 8</fullName>
    </alternativeName>
</protein>
<dbReference type="InterPro" id="IPR033762">
    <property type="entry name" value="MCM_OB"/>
</dbReference>
<dbReference type="SUPFAM" id="SSF50249">
    <property type="entry name" value="Nucleic acid-binding proteins"/>
    <property type="match status" value="1"/>
</dbReference>
<dbReference type="GO" id="GO:0042555">
    <property type="term" value="C:MCM complex"/>
    <property type="evidence" value="ECO:0007669"/>
    <property type="project" value="TreeGrafter"/>
</dbReference>
<dbReference type="Pfam" id="PF25051">
    <property type="entry name" value="WHD_MCM8"/>
    <property type="match status" value="1"/>
</dbReference>
<dbReference type="GO" id="GO:0006310">
    <property type="term" value="P:DNA recombination"/>
    <property type="evidence" value="ECO:0007669"/>
    <property type="project" value="UniProtKB-ARBA"/>
</dbReference>
<dbReference type="PANTHER" id="PTHR11630">
    <property type="entry name" value="DNA REPLICATION LICENSING FACTOR MCM FAMILY MEMBER"/>
    <property type="match status" value="1"/>
</dbReference>
<keyword evidence="8 12" id="KW-0238">DNA-binding</keyword>
<dbReference type="Pfam" id="PF26065">
    <property type="entry name" value="MCM8_N"/>
    <property type="match status" value="1"/>
</dbReference>
<dbReference type="GO" id="GO:0006260">
    <property type="term" value="P:DNA replication"/>
    <property type="evidence" value="ECO:0007669"/>
    <property type="project" value="InterPro"/>
</dbReference>
<feature type="compositionally biased region" description="Polar residues" evidence="13">
    <location>
        <begin position="30"/>
        <end position="40"/>
    </location>
</feature>
<dbReference type="PROSITE" id="PS00847">
    <property type="entry name" value="MCM_1"/>
    <property type="match status" value="1"/>
</dbReference>
<dbReference type="Gene3D" id="3.40.50.300">
    <property type="entry name" value="P-loop containing nucleotide triphosphate hydrolases"/>
    <property type="match status" value="1"/>
</dbReference>
<dbReference type="SMART" id="SM00350">
    <property type="entry name" value="MCM"/>
    <property type="match status" value="1"/>
</dbReference>
<dbReference type="SMART" id="SM00382">
    <property type="entry name" value="AAA"/>
    <property type="match status" value="1"/>
</dbReference>
<feature type="domain" description="MCM C-terminal AAA(+) ATPase" evidence="14">
    <location>
        <begin position="405"/>
        <end position="610"/>
    </location>
</feature>
<keyword evidence="4" id="KW-0235">DNA replication</keyword>
<evidence type="ECO:0000256" key="11">
    <source>
        <dbReference type="ARBA" id="ARBA00042306"/>
    </source>
</evidence>
<dbReference type="Gene3D" id="2.20.28.10">
    <property type="match status" value="1"/>
</dbReference>
<evidence type="ECO:0000256" key="12">
    <source>
        <dbReference type="RuleBase" id="RU004070"/>
    </source>
</evidence>
<evidence type="ECO:0000256" key="5">
    <source>
        <dbReference type="ARBA" id="ARBA00022741"/>
    </source>
</evidence>
<keyword evidence="5 12" id="KW-0547">Nucleotide-binding</keyword>
<evidence type="ECO:0000256" key="1">
    <source>
        <dbReference type="ARBA" id="ARBA00004123"/>
    </source>
</evidence>
<dbReference type="InterPro" id="IPR018525">
    <property type="entry name" value="MCM_CS"/>
</dbReference>
<comment type="similarity">
    <text evidence="2 12">Belongs to the MCM family.</text>
</comment>
<keyword evidence="7 12" id="KW-0067">ATP-binding</keyword>
<dbReference type="InterPro" id="IPR056875">
    <property type="entry name" value="MCM8/REC_WHD"/>
</dbReference>